<comment type="caution">
    <text evidence="2">The sequence shown here is derived from an EMBL/GenBank/DDBJ whole genome shotgun (WGS) entry which is preliminary data.</text>
</comment>
<keyword evidence="1" id="KW-0812">Transmembrane</keyword>
<dbReference type="InterPro" id="IPR019734">
    <property type="entry name" value="TPR_rpt"/>
</dbReference>
<gene>
    <name evidence="2" type="ORF">BZARG_839</name>
</gene>
<keyword evidence="1" id="KW-0472">Membrane</keyword>
<proteinExistence type="predicted"/>
<evidence type="ECO:0000256" key="1">
    <source>
        <dbReference type="SAM" id="Phobius"/>
    </source>
</evidence>
<dbReference type="Gene3D" id="1.25.40.10">
    <property type="entry name" value="Tetratricopeptide repeat domain"/>
    <property type="match status" value="1"/>
</dbReference>
<keyword evidence="1" id="KW-1133">Transmembrane helix</keyword>
<dbReference type="OrthoDB" id="979271at2"/>
<dbReference type="Proteomes" id="UP000003730">
    <property type="component" value="Unassembled WGS sequence"/>
</dbReference>
<name>G2EBG1_9FLAO</name>
<dbReference type="InterPro" id="IPR011990">
    <property type="entry name" value="TPR-like_helical_dom_sf"/>
</dbReference>
<dbReference type="RefSeq" id="WP_008635998.1">
    <property type="nucleotide sequence ID" value="NZ_AFXZ01000012.1"/>
</dbReference>
<evidence type="ECO:0000313" key="2">
    <source>
        <dbReference type="EMBL" id="EGV44186.1"/>
    </source>
</evidence>
<keyword evidence="3" id="KW-1185">Reference proteome</keyword>
<evidence type="ECO:0008006" key="4">
    <source>
        <dbReference type="Google" id="ProtNLM"/>
    </source>
</evidence>
<accession>G2EBG1</accession>
<dbReference type="SUPFAM" id="SSF48452">
    <property type="entry name" value="TPR-like"/>
    <property type="match status" value="1"/>
</dbReference>
<dbReference type="EMBL" id="AFXZ01000012">
    <property type="protein sequence ID" value="EGV44186.1"/>
    <property type="molecule type" value="Genomic_DNA"/>
</dbReference>
<evidence type="ECO:0000313" key="3">
    <source>
        <dbReference type="Proteomes" id="UP000003730"/>
    </source>
</evidence>
<reference evidence="2 3" key="1">
    <citation type="journal article" date="2008" name="Int. J. Syst. Evol. Microbiol.">
        <title>Bizionia argentinensis sp. nov., isolated from surface marine water in Antarctica.</title>
        <authorList>
            <person name="Bercovich A."/>
            <person name="Vazquez S.C."/>
            <person name="Yankilevich P."/>
            <person name="Coria S.H."/>
            <person name="Foti M."/>
            <person name="Hernandez E."/>
            <person name="Vidal A."/>
            <person name="Ruberto L."/>
            <person name="Melo C."/>
            <person name="Marenssi S."/>
            <person name="Criscuolo M."/>
            <person name="Memoli M."/>
            <person name="Arguelles M."/>
            <person name="Mac Cormack W.P."/>
        </authorList>
    </citation>
    <scope>NUCLEOTIDE SEQUENCE [LARGE SCALE GENOMIC DNA]</scope>
    <source>
        <strain evidence="2 3">JUB59</strain>
    </source>
</reference>
<dbReference type="Pfam" id="PF13174">
    <property type="entry name" value="TPR_6"/>
    <property type="match status" value="1"/>
</dbReference>
<sequence>MTNQDLLYHYFSNSLTAEQEVVFRKLLETDAEFKAEFEYENNLKKAIKSHESDVMKSKLKGFERNLNAKKLFIFNYKYLAVAATLALLIGWFGYNSIFGTNYSNLYASNFTEYPNTVYTITRSDDSNTIEREAFIAYETRNYQIAIDKFDAIPETSQKSYMSFYKAQAYLGLEDFGNARRLFQQVLDENNEFQGESTWYLALIAIKSKDKDQAITYLEKLISNHFYNKDKAKELLEKLN</sequence>
<dbReference type="STRING" id="1046627.BZARG_839"/>
<dbReference type="AlphaFoldDB" id="G2EBG1"/>
<dbReference type="PATRIC" id="fig|1046627.3.peg.870"/>
<dbReference type="eggNOG" id="ENOG5030EGQ">
    <property type="taxonomic scope" value="Bacteria"/>
</dbReference>
<organism evidence="2 3">
    <name type="scientific">Bizionia argentinensis JUB59</name>
    <dbReference type="NCBI Taxonomy" id="1046627"/>
    <lineage>
        <taxon>Bacteria</taxon>
        <taxon>Pseudomonadati</taxon>
        <taxon>Bacteroidota</taxon>
        <taxon>Flavobacteriia</taxon>
        <taxon>Flavobacteriales</taxon>
        <taxon>Flavobacteriaceae</taxon>
        <taxon>Bizionia</taxon>
    </lineage>
</organism>
<protein>
    <recommendedName>
        <fullName evidence="4">Tetratricopeptide repeat protein</fullName>
    </recommendedName>
</protein>
<feature type="transmembrane region" description="Helical" evidence="1">
    <location>
        <begin position="74"/>
        <end position="94"/>
    </location>
</feature>